<reference evidence="2" key="1">
    <citation type="submission" date="2016-10" db="EMBL/GenBank/DDBJ databases">
        <authorList>
            <person name="Varghese N."/>
            <person name="Submissions S."/>
        </authorList>
    </citation>
    <scope>NUCLEOTIDE SEQUENCE [LARGE SCALE GENOMIC DNA]</scope>
    <source>
        <strain evidence="2">DSM 23313</strain>
    </source>
</reference>
<accession>A0A1G8G9Z6</accession>
<dbReference type="PROSITE" id="PS51257">
    <property type="entry name" value="PROKAR_LIPOPROTEIN"/>
    <property type="match status" value="1"/>
</dbReference>
<evidence type="ECO:0000313" key="2">
    <source>
        <dbReference type="Proteomes" id="UP000243588"/>
    </source>
</evidence>
<gene>
    <name evidence="1" type="ORF">SAMN05421818_12423</name>
</gene>
<protein>
    <submittedName>
        <fullName evidence="1">Uncharacterized protein</fullName>
    </submittedName>
</protein>
<organism evidence="1 2">
    <name type="scientific">Myroides phaeus</name>
    <dbReference type="NCBI Taxonomy" id="702745"/>
    <lineage>
        <taxon>Bacteria</taxon>
        <taxon>Pseudomonadati</taxon>
        <taxon>Bacteroidota</taxon>
        <taxon>Flavobacteriia</taxon>
        <taxon>Flavobacteriales</taxon>
        <taxon>Flavobacteriaceae</taxon>
        <taxon>Myroides</taxon>
    </lineage>
</organism>
<dbReference type="RefSeq" id="WP_090410169.1">
    <property type="nucleotide sequence ID" value="NZ_FNDQ01000024.1"/>
</dbReference>
<name>A0A1G8G9Z6_9FLAO</name>
<dbReference type="EMBL" id="FNDQ01000024">
    <property type="protein sequence ID" value="SDH91205.1"/>
    <property type="molecule type" value="Genomic_DNA"/>
</dbReference>
<dbReference type="Proteomes" id="UP000243588">
    <property type="component" value="Unassembled WGS sequence"/>
</dbReference>
<dbReference type="AlphaFoldDB" id="A0A1G8G9Z6"/>
<proteinExistence type="predicted"/>
<keyword evidence="2" id="KW-1185">Reference proteome</keyword>
<evidence type="ECO:0000313" key="1">
    <source>
        <dbReference type="EMBL" id="SDH91205.1"/>
    </source>
</evidence>
<sequence>MKKRSIVYIVVFILVGFITSCEEIDFWRKDCYNPTKVSQSEVSFENYGGEAYIDVTPQPFVLYHDVPFNDGSGIVASEVTTEYGTKDYRVMKTADRRLLIKAFPNKTGVPIEFEVKVEGGDCSKTIKCRIKE</sequence>